<dbReference type="EMBL" id="JASITI010000026">
    <property type="protein sequence ID" value="MDK9498121.1"/>
    <property type="molecule type" value="Genomic_DNA"/>
</dbReference>
<dbReference type="Gene3D" id="3.90.245.10">
    <property type="entry name" value="Ribonucleoside hydrolase-like"/>
    <property type="match status" value="1"/>
</dbReference>
<evidence type="ECO:0000313" key="4">
    <source>
        <dbReference type="EMBL" id="MDK9498121.1"/>
    </source>
</evidence>
<dbReference type="Proteomes" id="UP001223390">
    <property type="component" value="Unassembled WGS sequence"/>
</dbReference>
<feature type="domain" description="Inosine/uridine-preferring nucleoside hydrolase" evidence="3">
    <location>
        <begin position="5"/>
        <end position="300"/>
    </location>
</feature>
<accession>A0ABT7GXW3</accession>
<dbReference type="GO" id="GO:0016787">
    <property type="term" value="F:hydrolase activity"/>
    <property type="evidence" value="ECO:0007669"/>
    <property type="project" value="UniProtKB-KW"/>
</dbReference>
<evidence type="ECO:0000256" key="1">
    <source>
        <dbReference type="ARBA" id="ARBA00022801"/>
    </source>
</evidence>
<keyword evidence="1 4" id="KW-0378">Hydrolase</keyword>
<keyword evidence="2" id="KW-0326">Glycosidase</keyword>
<dbReference type="RefSeq" id="WP_285343786.1">
    <property type="nucleotide sequence ID" value="NZ_JASITI010000026.1"/>
</dbReference>
<proteinExistence type="predicted"/>
<gene>
    <name evidence="4" type="ORF">QEZ40_003070</name>
</gene>
<dbReference type="InterPro" id="IPR036452">
    <property type="entry name" value="Ribo_hydro-like"/>
</dbReference>
<dbReference type="CDD" id="cd02651">
    <property type="entry name" value="nuc_hydro_IU_UC_XIUA"/>
    <property type="match status" value="1"/>
</dbReference>
<name>A0ABT7GXW3_9ACTN</name>
<dbReference type="Pfam" id="PF01156">
    <property type="entry name" value="IU_nuc_hydro"/>
    <property type="match status" value="1"/>
</dbReference>
<dbReference type="PANTHER" id="PTHR12304">
    <property type="entry name" value="INOSINE-URIDINE PREFERRING NUCLEOSIDE HYDROLASE"/>
    <property type="match status" value="1"/>
</dbReference>
<sequence length="317" mass="33051">MPVPIIIDCDPGHDDALAIMLAAGDPAVDLLAVTTVAGNQTLEKTTLNARRVLTLAGVTDVPVAAGCDRPLLQPLAVAADVHGESGLDGPSFPPPTVDVVPEHAVDLIHRILVEHPEPVTLVPTAPLTNIALLLTRHPESAAHIREIVLMGGSVGPGNRTPAAEFNVYTDPEAAAVVFGSGVPVTMCGLDVTHQALATPEVLARFEALGTPIGSVCVELLTYFASAYRRLWGMPHPPLHDPVAVARVIDPAIVGCADANVVVELQGRYTRGATVVDLHQYVGRPVNARVGTTLDTELFWDRMVGAVAALGSRGPAGA</sequence>
<evidence type="ECO:0000259" key="3">
    <source>
        <dbReference type="Pfam" id="PF01156"/>
    </source>
</evidence>
<reference evidence="4 5" key="1">
    <citation type="submission" date="2023-05" db="EMBL/GenBank/DDBJ databases">
        <title>Sequencing and Assembly of Streptomyces sp. NP73.</title>
        <authorList>
            <person name="Konwar A.N."/>
            <person name="Saikia K."/>
            <person name="Thakur D."/>
        </authorList>
    </citation>
    <scope>NUCLEOTIDE SEQUENCE [LARGE SCALE GENOMIC DNA]</scope>
    <source>
        <strain evidence="4 5">NP73</strain>
    </source>
</reference>
<keyword evidence="5" id="KW-1185">Reference proteome</keyword>
<dbReference type="PANTHER" id="PTHR12304:SF4">
    <property type="entry name" value="URIDINE NUCLEOSIDASE"/>
    <property type="match status" value="1"/>
</dbReference>
<evidence type="ECO:0000256" key="2">
    <source>
        <dbReference type="ARBA" id="ARBA00023295"/>
    </source>
</evidence>
<dbReference type="InterPro" id="IPR001910">
    <property type="entry name" value="Inosine/uridine_hydrolase_dom"/>
</dbReference>
<dbReference type="SUPFAM" id="SSF53590">
    <property type="entry name" value="Nucleoside hydrolase"/>
    <property type="match status" value="1"/>
</dbReference>
<comment type="caution">
    <text evidence="4">The sequence shown here is derived from an EMBL/GenBank/DDBJ whole genome shotgun (WGS) entry which is preliminary data.</text>
</comment>
<protein>
    <submittedName>
        <fullName evidence="4">Nucleoside hydrolase</fullName>
    </submittedName>
</protein>
<dbReference type="InterPro" id="IPR023186">
    <property type="entry name" value="IUNH"/>
</dbReference>
<organism evidence="4 5">
    <name type="scientific">Streptomyces katrae</name>
    <dbReference type="NCBI Taxonomy" id="68223"/>
    <lineage>
        <taxon>Bacteria</taxon>
        <taxon>Bacillati</taxon>
        <taxon>Actinomycetota</taxon>
        <taxon>Actinomycetes</taxon>
        <taxon>Kitasatosporales</taxon>
        <taxon>Streptomycetaceae</taxon>
        <taxon>Streptomyces</taxon>
    </lineage>
</organism>
<evidence type="ECO:0000313" key="5">
    <source>
        <dbReference type="Proteomes" id="UP001223390"/>
    </source>
</evidence>